<proteinExistence type="predicted"/>
<name>A0ABT4K9B0_9LACO</name>
<dbReference type="InterPro" id="IPR054613">
    <property type="entry name" value="Peptidase_S78_dom"/>
</dbReference>
<keyword evidence="6" id="KW-1185">Reference proteome</keyword>
<dbReference type="Pfam" id="PF04586">
    <property type="entry name" value="Peptidase_S78"/>
    <property type="match status" value="1"/>
</dbReference>
<dbReference type="NCBIfam" id="TIGR01543">
    <property type="entry name" value="proheadase_HK97"/>
    <property type="match status" value="1"/>
</dbReference>
<feature type="domain" description="Prohead serine protease" evidence="4">
    <location>
        <begin position="17"/>
        <end position="183"/>
    </location>
</feature>
<accession>A0ABT4K9B0</accession>
<reference evidence="5 6" key="1">
    <citation type="submission" date="2022-01" db="EMBL/GenBank/DDBJ databases">
        <title>VMRC isolate genome collection.</title>
        <authorList>
            <person name="France M."/>
            <person name="Rutt L."/>
            <person name="Humphrys M."/>
            <person name="Ravel J."/>
        </authorList>
    </citation>
    <scope>NUCLEOTIDE SEQUENCE [LARGE SCALE GENOMIC DNA]</scope>
    <source>
        <strain evidence="5 6">C0030B4</strain>
    </source>
</reference>
<dbReference type="GO" id="GO:0008233">
    <property type="term" value="F:peptidase activity"/>
    <property type="evidence" value="ECO:0007669"/>
    <property type="project" value="UniProtKB-KW"/>
</dbReference>
<comment type="caution">
    <text evidence="5">The sequence shown here is derived from an EMBL/GenBank/DDBJ whole genome shotgun (WGS) entry which is preliminary data.</text>
</comment>
<evidence type="ECO:0000256" key="2">
    <source>
        <dbReference type="ARBA" id="ARBA00022670"/>
    </source>
</evidence>
<dbReference type="InterPro" id="IPR006433">
    <property type="entry name" value="Prohead_protease"/>
</dbReference>
<dbReference type="RefSeq" id="WP_269257477.1">
    <property type="nucleotide sequence ID" value="NZ_JAKHMK010000041.1"/>
</dbReference>
<dbReference type="EMBL" id="JAKHMS010000044">
    <property type="protein sequence ID" value="MCZ3782316.1"/>
    <property type="molecule type" value="Genomic_DNA"/>
</dbReference>
<keyword evidence="1" id="KW-1188">Viral release from host cell</keyword>
<evidence type="ECO:0000313" key="6">
    <source>
        <dbReference type="Proteomes" id="UP001527392"/>
    </source>
</evidence>
<dbReference type="Proteomes" id="UP001527392">
    <property type="component" value="Unassembled WGS sequence"/>
</dbReference>
<evidence type="ECO:0000256" key="1">
    <source>
        <dbReference type="ARBA" id="ARBA00022612"/>
    </source>
</evidence>
<evidence type="ECO:0000313" key="5">
    <source>
        <dbReference type="EMBL" id="MCZ3782316.1"/>
    </source>
</evidence>
<keyword evidence="2 5" id="KW-0645">Protease</keyword>
<keyword evidence="3" id="KW-0378">Hydrolase</keyword>
<sequence length="218" mass="24633">MTINDLETRQMTMPIQMRASTDENDDPVIEGYALKYDKPSEILGGFVRFREQIAPGALDGTDMSNVVATINHDQNQVLGRSGVNLTLKPDKVGLRFIVKPTDTTFARDLITNIRAGVINQCSFAFTVPDNNEAQEWTESTRDGVDYERTIRQIDHLYDVSVVTTPAYPDTEATVGQRSIDMVKRMQSKQEKDAVQQKRKQMLRKFERQSLLDSLEGGD</sequence>
<protein>
    <submittedName>
        <fullName evidence="5">HK97 family phage prohead protease</fullName>
    </submittedName>
</protein>
<organism evidence="5 6">
    <name type="scientific">Limosilactobacillus vaginalis</name>
    <dbReference type="NCBI Taxonomy" id="1633"/>
    <lineage>
        <taxon>Bacteria</taxon>
        <taxon>Bacillati</taxon>
        <taxon>Bacillota</taxon>
        <taxon>Bacilli</taxon>
        <taxon>Lactobacillales</taxon>
        <taxon>Lactobacillaceae</taxon>
        <taxon>Limosilactobacillus</taxon>
    </lineage>
</organism>
<gene>
    <name evidence="5" type="ORF">L2504_09325</name>
</gene>
<evidence type="ECO:0000259" key="4">
    <source>
        <dbReference type="Pfam" id="PF04586"/>
    </source>
</evidence>
<dbReference type="GO" id="GO:0006508">
    <property type="term" value="P:proteolysis"/>
    <property type="evidence" value="ECO:0007669"/>
    <property type="project" value="UniProtKB-KW"/>
</dbReference>
<evidence type="ECO:0000256" key="3">
    <source>
        <dbReference type="ARBA" id="ARBA00022801"/>
    </source>
</evidence>